<sequence length="96" mass="11118">MQDSSFPHLSRQRIARILDPQQQLCREDVLWMLEYIKKKVADEDSGLTELSQPRLLQNFHGFAEAAMSMLQPAHSSARDADRLRRYLREASHGLLP</sequence>
<dbReference type="EMBL" id="CP011058">
    <property type="protein sequence ID" value="AJY76416.1"/>
    <property type="molecule type" value="Genomic_DNA"/>
</dbReference>
<dbReference type="Proteomes" id="UP000032633">
    <property type="component" value="Chromosome"/>
</dbReference>
<dbReference type="HOGENOM" id="CLU_170309_0_0_9"/>
<dbReference type="PATRIC" id="fig|1126833.4.peg.4379"/>
<reference evidence="2" key="2">
    <citation type="submission" date="2015-03" db="EMBL/GenBank/DDBJ databases">
        <title>Genome sequence of Paenibacillus beijingensis strain DSM 24997T.</title>
        <authorList>
            <person name="Kwak Y."/>
            <person name="Shin J.-H."/>
        </authorList>
    </citation>
    <scope>NUCLEOTIDE SEQUENCE [LARGE SCALE GENOMIC DNA]</scope>
    <source>
        <strain evidence="2">DSM 24997</strain>
    </source>
</reference>
<dbReference type="RefSeq" id="WP_045671843.1">
    <property type="nucleotide sequence ID" value="NZ_CP011058.1"/>
</dbReference>
<dbReference type="STRING" id="1126833.VN24_19890"/>
<reference evidence="1 2" key="1">
    <citation type="journal article" date="2015" name="J. Biotechnol.">
        <title>Complete genome sequence of Paenibacillus beijingensis 7188(T) (=DSM 24997(T)), a novel rhizobacterium from jujube garden soil.</title>
        <authorList>
            <person name="Kwak Y."/>
            <person name="Shin J.H."/>
        </authorList>
    </citation>
    <scope>NUCLEOTIDE SEQUENCE [LARGE SCALE GENOMIC DNA]</scope>
    <source>
        <strain evidence="1 2">DSM 24997</strain>
    </source>
</reference>
<dbReference type="AlphaFoldDB" id="A0A0D5NMC1"/>
<protein>
    <submittedName>
        <fullName evidence="1">Uncharacterized protein</fullName>
    </submittedName>
</protein>
<dbReference type="KEGG" id="pbj:VN24_19890"/>
<gene>
    <name evidence="1" type="ORF">VN24_19890</name>
</gene>
<evidence type="ECO:0000313" key="2">
    <source>
        <dbReference type="Proteomes" id="UP000032633"/>
    </source>
</evidence>
<accession>A0A0D5NMC1</accession>
<keyword evidence="2" id="KW-1185">Reference proteome</keyword>
<name>A0A0D5NMC1_9BACL</name>
<proteinExistence type="predicted"/>
<dbReference type="OrthoDB" id="2679120at2"/>
<evidence type="ECO:0000313" key="1">
    <source>
        <dbReference type="EMBL" id="AJY76416.1"/>
    </source>
</evidence>
<organism evidence="1 2">
    <name type="scientific">Paenibacillus beijingensis</name>
    <dbReference type="NCBI Taxonomy" id="1126833"/>
    <lineage>
        <taxon>Bacteria</taxon>
        <taxon>Bacillati</taxon>
        <taxon>Bacillota</taxon>
        <taxon>Bacilli</taxon>
        <taxon>Bacillales</taxon>
        <taxon>Paenibacillaceae</taxon>
        <taxon>Paenibacillus</taxon>
    </lineage>
</organism>